<organism evidence="2 3">
    <name type="scientific">Zizania palustris</name>
    <name type="common">Northern wild rice</name>
    <dbReference type="NCBI Taxonomy" id="103762"/>
    <lineage>
        <taxon>Eukaryota</taxon>
        <taxon>Viridiplantae</taxon>
        <taxon>Streptophyta</taxon>
        <taxon>Embryophyta</taxon>
        <taxon>Tracheophyta</taxon>
        <taxon>Spermatophyta</taxon>
        <taxon>Magnoliopsida</taxon>
        <taxon>Liliopsida</taxon>
        <taxon>Poales</taxon>
        <taxon>Poaceae</taxon>
        <taxon>BOP clade</taxon>
        <taxon>Oryzoideae</taxon>
        <taxon>Oryzeae</taxon>
        <taxon>Zizaniinae</taxon>
        <taxon>Zizania</taxon>
    </lineage>
</organism>
<feature type="region of interest" description="Disordered" evidence="1">
    <location>
        <begin position="38"/>
        <end position="89"/>
    </location>
</feature>
<proteinExistence type="predicted"/>
<sequence length="89" mass="9407">MAAGADIDITNAVEPLPISDSLQRSSLAIPNAIEKHCGGMSTTSSGDGRRYRQGRRVAVSAGETSGRRREDMQPRTSGSLAFAGRKMNA</sequence>
<evidence type="ECO:0000313" key="3">
    <source>
        <dbReference type="Proteomes" id="UP000729402"/>
    </source>
</evidence>
<evidence type="ECO:0000313" key="2">
    <source>
        <dbReference type="EMBL" id="KAG8046282.1"/>
    </source>
</evidence>
<dbReference type="AlphaFoldDB" id="A0A8J5RGF1"/>
<name>A0A8J5RGF1_ZIZPA</name>
<evidence type="ECO:0000256" key="1">
    <source>
        <dbReference type="SAM" id="MobiDB-lite"/>
    </source>
</evidence>
<comment type="caution">
    <text evidence="2">The sequence shown here is derived from an EMBL/GenBank/DDBJ whole genome shotgun (WGS) entry which is preliminary data.</text>
</comment>
<protein>
    <submittedName>
        <fullName evidence="2">Uncharacterized protein</fullName>
    </submittedName>
</protein>
<dbReference type="Proteomes" id="UP000729402">
    <property type="component" value="Unassembled WGS sequence"/>
</dbReference>
<keyword evidence="3" id="KW-1185">Reference proteome</keyword>
<dbReference type="EMBL" id="JAAALK010000290">
    <property type="protein sequence ID" value="KAG8046282.1"/>
    <property type="molecule type" value="Genomic_DNA"/>
</dbReference>
<accession>A0A8J5RGF1</accession>
<reference evidence="2" key="2">
    <citation type="submission" date="2021-02" db="EMBL/GenBank/DDBJ databases">
        <authorList>
            <person name="Kimball J.A."/>
            <person name="Haas M.W."/>
            <person name="Macchietto M."/>
            <person name="Kono T."/>
            <person name="Duquette J."/>
            <person name="Shao M."/>
        </authorList>
    </citation>
    <scope>NUCLEOTIDE SEQUENCE</scope>
    <source>
        <tissue evidence="2">Fresh leaf tissue</tissue>
    </source>
</reference>
<gene>
    <name evidence="2" type="ORF">GUJ93_ZPchr0008g13566</name>
</gene>
<reference evidence="2" key="1">
    <citation type="journal article" date="2021" name="bioRxiv">
        <title>Whole Genome Assembly and Annotation of Northern Wild Rice, Zizania palustris L., Supports a Whole Genome Duplication in the Zizania Genus.</title>
        <authorList>
            <person name="Haas M."/>
            <person name="Kono T."/>
            <person name="Macchietto M."/>
            <person name="Millas R."/>
            <person name="McGilp L."/>
            <person name="Shao M."/>
            <person name="Duquette J."/>
            <person name="Hirsch C.N."/>
            <person name="Kimball J."/>
        </authorList>
    </citation>
    <scope>NUCLEOTIDE SEQUENCE</scope>
    <source>
        <tissue evidence="2">Fresh leaf tissue</tissue>
    </source>
</reference>